<dbReference type="Gene3D" id="3.40.50.80">
    <property type="entry name" value="Nucleotide-binding domain of ferredoxin-NADP reductase (FNR) module"/>
    <property type="match status" value="1"/>
</dbReference>
<evidence type="ECO:0000313" key="4">
    <source>
        <dbReference type="Proteomes" id="UP000245793"/>
    </source>
</evidence>
<keyword evidence="4" id="KW-1185">Reference proteome</keyword>
<evidence type="ECO:0000256" key="1">
    <source>
        <dbReference type="PIRSR" id="PIRSR006816-2"/>
    </source>
</evidence>
<keyword evidence="1" id="KW-0001">2Fe-2S</keyword>
<dbReference type="InterPro" id="IPR039261">
    <property type="entry name" value="FNR_nucleotide-bd"/>
</dbReference>
<feature type="binding site" evidence="1">
    <location>
        <position position="231"/>
    </location>
    <ligand>
        <name>[2Fe-2S] cluster</name>
        <dbReference type="ChEBI" id="CHEBI:190135"/>
    </ligand>
</feature>
<evidence type="ECO:0000313" key="3">
    <source>
        <dbReference type="EMBL" id="PVY89186.1"/>
    </source>
</evidence>
<dbReference type="GO" id="GO:0046872">
    <property type="term" value="F:metal ion binding"/>
    <property type="evidence" value="ECO:0007669"/>
    <property type="project" value="UniProtKB-KW"/>
</dbReference>
<dbReference type="NCBIfam" id="NF004862">
    <property type="entry name" value="PRK06222.1"/>
    <property type="match status" value="1"/>
</dbReference>
<protein>
    <submittedName>
        <fullName evidence="3">Ferredoxin--NADP+ reductase</fullName>
    </submittedName>
</protein>
<proteinExistence type="predicted"/>
<comment type="cofactor">
    <cofactor evidence="1">
        <name>[2Fe-2S] cluster</name>
        <dbReference type="ChEBI" id="CHEBI:190135"/>
    </cofactor>
    <text evidence="1">Binds 1 [2Fe-2S] cluster per subunit.</text>
</comment>
<keyword evidence="1" id="KW-0411">Iron-sulfur</keyword>
<feature type="binding site" evidence="1">
    <location>
        <position position="228"/>
    </location>
    <ligand>
        <name>[2Fe-2S] cluster</name>
        <dbReference type="ChEBI" id="CHEBI:190135"/>
    </ligand>
</feature>
<dbReference type="CDD" id="cd06219">
    <property type="entry name" value="DHOD_e_trans_like1"/>
    <property type="match status" value="1"/>
</dbReference>
<dbReference type="InterPro" id="IPR017927">
    <property type="entry name" value="FAD-bd_FR_type"/>
</dbReference>
<gene>
    <name evidence="3" type="ORF">C7381_11024</name>
</gene>
<sequence>MVAILNKKKLSNDIYEIVIDAPNVSENAKPGQFFMLQATPESERVALSISDWDTEKKTVTFVIMKVGESSGAIVEKNVGEEFYHVCGPLGNPSDLCDMTDEELSNEKVVFLAGGVGAAPVYPQAKFLHDKGFTPTVILAARNESLILYEEKLKSVADVHIATDDGSRGFHGLVTDALQDLVDKGMKFTRAVAIGPMIMMKFAVIKAESLGITSVVSLNPIMLDGTGMCGCCRCKVGGETRYACVDGPEFFGKDVDFDEALRRLRR</sequence>
<evidence type="ECO:0000259" key="2">
    <source>
        <dbReference type="PROSITE" id="PS51384"/>
    </source>
</evidence>
<dbReference type="InterPro" id="IPR050353">
    <property type="entry name" value="PyrK_electron_transfer"/>
</dbReference>
<dbReference type="InterPro" id="IPR012165">
    <property type="entry name" value="Cyt_c3_hydrogenase_gsu"/>
</dbReference>
<dbReference type="Gene3D" id="2.40.30.10">
    <property type="entry name" value="Translation factors"/>
    <property type="match status" value="1"/>
</dbReference>
<dbReference type="SUPFAM" id="SSF63380">
    <property type="entry name" value="Riboflavin synthase domain-like"/>
    <property type="match status" value="1"/>
</dbReference>
<organism evidence="3 4">
    <name type="scientific">Ezakiella coagulans</name>
    <dbReference type="NCBI Taxonomy" id="46507"/>
    <lineage>
        <taxon>Bacteria</taxon>
        <taxon>Bacillati</taxon>
        <taxon>Bacillota</taxon>
        <taxon>Tissierellia</taxon>
        <taxon>Ezakiella</taxon>
    </lineage>
</organism>
<keyword evidence="1" id="KW-0408">Iron</keyword>
<feature type="binding site" evidence="1">
    <location>
        <position position="243"/>
    </location>
    <ligand>
        <name>[2Fe-2S] cluster</name>
        <dbReference type="ChEBI" id="CHEBI:190135"/>
    </ligand>
</feature>
<dbReference type="PROSITE" id="PS51384">
    <property type="entry name" value="FAD_FR"/>
    <property type="match status" value="1"/>
</dbReference>
<dbReference type="InterPro" id="IPR019480">
    <property type="entry name" value="Dihydroorotate_DH_Fe-S-bd"/>
</dbReference>
<dbReference type="PIRSF" id="PIRSF006816">
    <property type="entry name" value="Cyc3_hyd_g"/>
    <property type="match status" value="1"/>
</dbReference>
<dbReference type="InterPro" id="IPR017938">
    <property type="entry name" value="Riboflavin_synthase-like_b-brl"/>
</dbReference>
<dbReference type="RefSeq" id="WP_116480480.1">
    <property type="nucleotide sequence ID" value="NZ_QEKV01000010.1"/>
</dbReference>
<dbReference type="GO" id="GO:0016491">
    <property type="term" value="F:oxidoreductase activity"/>
    <property type="evidence" value="ECO:0007669"/>
    <property type="project" value="InterPro"/>
</dbReference>
<dbReference type="Pfam" id="PF10418">
    <property type="entry name" value="DHODB_Fe-S_bind"/>
    <property type="match status" value="1"/>
</dbReference>
<dbReference type="GO" id="GO:0050660">
    <property type="term" value="F:flavin adenine dinucleotide binding"/>
    <property type="evidence" value="ECO:0007669"/>
    <property type="project" value="InterPro"/>
</dbReference>
<comment type="caution">
    <text evidence="3">The sequence shown here is derived from an EMBL/GenBank/DDBJ whole genome shotgun (WGS) entry which is preliminary data.</text>
</comment>
<dbReference type="PANTHER" id="PTHR43513:SF3">
    <property type="entry name" value="DIHYDROOROTATE DEHYDROGENASE B (NAD(+)), ELECTRON TRANSFER SUBUNIT-RELATED"/>
    <property type="match status" value="1"/>
</dbReference>
<dbReference type="PANTHER" id="PTHR43513">
    <property type="entry name" value="DIHYDROOROTATE DEHYDROGENASE B (NAD(+)), ELECTRON TRANSFER SUBUNIT"/>
    <property type="match status" value="1"/>
</dbReference>
<dbReference type="EMBL" id="QEKV01000010">
    <property type="protein sequence ID" value="PVY89186.1"/>
    <property type="molecule type" value="Genomic_DNA"/>
</dbReference>
<reference evidence="3 4" key="1">
    <citation type="submission" date="2018-04" db="EMBL/GenBank/DDBJ databases">
        <title>Genomic Encyclopedia of Type Strains, Phase IV (KMG-IV): sequencing the most valuable type-strain genomes for metagenomic binning, comparative biology and taxonomic classification.</title>
        <authorList>
            <person name="Goeker M."/>
        </authorList>
    </citation>
    <scope>NUCLEOTIDE SEQUENCE [LARGE SCALE GENOMIC DNA]</scope>
    <source>
        <strain evidence="3 4">DSM 20705</strain>
    </source>
</reference>
<accession>A0A2U1DNC0</accession>
<name>A0A2U1DNC0_9FIRM</name>
<keyword evidence="1" id="KW-0479">Metal-binding</keyword>
<feature type="domain" description="FAD-binding FR-type" evidence="2">
    <location>
        <begin position="1"/>
        <end position="95"/>
    </location>
</feature>
<dbReference type="SUPFAM" id="SSF52343">
    <property type="entry name" value="Ferredoxin reductase-like, C-terminal NADP-linked domain"/>
    <property type="match status" value="1"/>
</dbReference>
<dbReference type="AlphaFoldDB" id="A0A2U1DNC0"/>
<dbReference type="GO" id="GO:0006221">
    <property type="term" value="P:pyrimidine nucleotide biosynthetic process"/>
    <property type="evidence" value="ECO:0007669"/>
    <property type="project" value="InterPro"/>
</dbReference>
<dbReference type="GO" id="GO:0051537">
    <property type="term" value="F:2 iron, 2 sulfur cluster binding"/>
    <property type="evidence" value="ECO:0007669"/>
    <property type="project" value="UniProtKB-KW"/>
</dbReference>
<dbReference type="Proteomes" id="UP000245793">
    <property type="component" value="Unassembled WGS sequence"/>
</dbReference>